<reference evidence="2" key="3">
    <citation type="submission" date="2018-11" db="EMBL/GenBank/DDBJ databases">
        <authorList>
            <person name="Hwang Y.J."/>
            <person name="Hwang C.Y."/>
        </authorList>
    </citation>
    <scope>NUCLEOTIDE SEQUENCE</scope>
    <source>
        <strain evidence="2">R106</strain>
    </source>
</reference>
<gene>
    <name evidence="2" type="ORF">EGC77_05525</name>
    <name evidence="1" type="ORF">EGC80_10795</name>
</gene>
<keyword evidence="3" id="KW-1185">Reference proteome</keyword>
<dbReference type="Proteomes" id="UP000278855">
    <property type="component" value="Unassembled WGS sequence"/>
</dbReference>
<reference evidence="1 3" key="1">
    <citation type="submission" date="2018-11" db="EMBL/GenBank/DDBJ databases">
        <title>Shewanella sp. M2.</title>
        <authorList>
            <person name="Hwang Y.J."/>
            <person name="Hwang C.Y."/>
        </authorList>
    </citation>
    <scope>NUCLEOTIDE SEQUENCE [LARGE SCALE GENOMIC DNA]</scope>
    <source>
        <strain evidence="1 3">M2</strain>
    </source>
</reference>
<keyword evidence="2" id="KW-0808">Transferase</keyword>
<evidence type="ECO:0000313" key="1">
    <source>
        <dbReference type="EMBL" id="AZG35361.1"/>
    </source>
</evidence>
<dbReference type="InterPro" id="IPR001451">
    <property type="entry name" value="Hexapep"/>
</dbReference>
<organism evidence="2 4">
    <name type="scientific">Shewanella psychromarinicola</name>
    <dbReference type="NCBI Taxonomy" id="2487742"/>
    <lineage>
        <taxon>Bacteria</taxon>
        <taxon>Pseudomonadati</taxon>
        <taxon>Pseudomonadota</taxon>
        <taxon>Gammaproteobacteria</taxon>
        <taxon>Alteromonadales</taxon>
        <taxon>Shewanellaceae</taxon>
        <taxon>Shewanella</taxon>
    </lineage>
</organism>
<evidence type="ECO:0000313" key="4">
    <source>
        <dbReference type="Proteomes" id="UP000278855"/>
    </source>
</evidence>
<dbReference type="GO" id="GO:0016746">
    <property type="term" value="F:acyltransferase activity"/>
    <property type="evidence" value="ECO:0007669"/>
    <property type="project" value="UniProtKB-KW"/>
</dbReference>
<accession>A0A3N4EUN2</accession>
<keyword evidence="2" id="KW-0012">Acyltransferase</keyword>
<evidence type="ECO:0000313" key="2">
    <source>
        <dbReference type="EMBL" id="RPA32834.1"/>
    </source>
</evidence>
<sequence length="193" mass="21402">MVYPKFFWAFRLFVLSIYYKNIKFPGYLGKPIILLGIKNIRIGRKVRIFPNSRIEVHGENAYININDNVTIGQGFHATSGGELNIGSDTVITGNVVVTNIDHEYKNIHLSVLEQPNLISSTSIGEGCFIGFGAIIQAGTTLGKHCVVGANSVVRGKFPDYCVIVGIPAKIVKRYNIDSNSWERTNSKGEFIKH</sequence>
<evidence type="ECO:0000313" key="3">
    <source>
        <dbReference type="Proteomes" id="UP000273778"/>
    </source>
</evidence>
<dbReference type="PANTHER" id="PTHR23416">
    <property type="entry name" value="SIALIC ACID SYNTHASE-RELATED"/>
    <property type="match status" value="1"/>
</dbReference>
<protein>
    <submittedName>
        <fullName evidence="2">Acyltransferase</fullName>
    </submittedName>
</protein>
<dbReference type="KEGG" id="spsr:EGC80_10795"/>
<name>A0A3N4EUN2_9GAMM</name>
<dbReference type="Gene3D" id="2.160.10.10">
    <property type="entry name" value="Hexapeptide repeat proteins"/>
    <property type="match status" value="1"/>
</dbReference>
<dbReference type="InterPro" id="IPR011004">
    <property type="entry name" value="Trimer_LpxA-like_sf"/>
</dbReference>
<dbReference type="EMBL" id="RKKB01000002">
    <property type="protein sequence ID" value="RPA32834.1"/>
    <property type="molecule type" value="Genomic_DNA"/>
</dbReference>
<dbReference type="Pfam" id="PF00132">
    <property type="entry name" value="Hexapep"/>
    <property type="match status" value="1"/>
</dbReference>
<dbReference type="EMBL" id="CP034073">
    <property type="protein sequence ID" value="AZG35361.1"/>
    <property type="molecule type" value="Genomic_DNA"/>
</dbReference>
<proteinExistence type="predicted"/>
<dbReference type="CDD" id="cd04647">
    <property type="entry name" value="LbH_MAT_like"/>
    <property type="match status" value="1"/>
</dbReference>
<dbReference type="SUPFAM" id="SSF51161">
    <property type="entry name" value="Trimeric LpxA-like enzymes"/>
    <property type="match status" value="1"/>
</dbReference>
<dbReference type="OrthoDB" id="3185462at2"/>
<dbReference type="AlphaFoldDB" id="A0A3N4EUN2"/>
<dbReference type="RefSeq" id="WP_124012167.1">
    <property type="nucleotide sequence ID" value="NZ_CP034073.1"/>
</dbReference>
<reference evidence="4" key="2">
    <citation type="submission" date="2018-11" db="EMBL/GenBank/DDBJ databases">
        <title>Shewanella sp. R106.</title>
        <authorList>
            <person name="Hwang Y.J."/>
            <person name="Hwang C.Y."/>
        </authorList>
    </citation>
    <scope>NUCLEOTIDE SEQUENCE [LARGE SCALE GENOMIC DNA]</scope>
    <source>
        <strain evidence="4">R106</strain>
    </source>
</reference>
<dbReference type="InterPro" id="IPR051159">
    <property type="entry name" value="Hexapeptide_acetyltransf"/>
</dbReference>
<dbReference type="Proteomes" id="UP000273778">
    <property type="component" value="Chromosome"/>
</dbReference>